<dbReference type="STRING" id="1833852.B0537_14960"/>
<evidence type="ECO:0000313" key="1">
    <source>
        <dbReference type="EMBL" id="AQS60260.1"/>
    </source>
</evidence>
<sequence length="77" mass="9435">MSKLYREPVEAREDGCGRPAAFRWRGRWYKVESVALVRPGIYNTWEPDRWRVFTRDGGVFELARDKDKKWMLWRVWD</sequence>
<dbReference type="KEGG" id="dfg:B0537_14960"/>
<organism evidence="1 2">
    <name type="scientific">Desulforamulus ferrireducens</name>
    <dbReference type="NCBI Taxonomy" id="1833852"/>
    <lineage>
        <taxon>Bacteria</taxon>
        <taxon>Bacillati</taxon>
        <taxon>Bacillota</taxon>
        <taxon>Clostridia</taxon>
        <taxon>Eubacteriales</taxon>
        <taxon>Peptococcaceae</taxon>
        <taxon>Desulforamulus</taxon>
    </lineage>
</organism>
<proteinExistence type="predicted"/>
<accession>A0A1S6IZS3</accession>
<protein>
    <submittedName>
        <fullName evidence="1">Uncharacterized protein</fullName>
    </submittedName>
</protein>
<dbReference type="AlphaFoldDB" id="A0A1S6IZS3"/>
<reference evidence="1 2" key="1">
    <citation type="journal article" date="2016" name="Int. J. Syst. Evol. Microbiol.">
        <title>Desulfotomaculum ferrireducens sp. nov., a moderately thermophilic sulfate-reducing and dissimilatory Fe(III)-reducing bacterium isolated from compost.</title>
        <authorList>
            <person name="Yang G."/>
            <person name="Guo J."/>
            <person name="Zhuang L."/>
            <person name="Yuan Y."/>
            <person name="Zhou S."/>
        </authorList>
    </citation>
    <scope>NUCLEOTIDE SEQUENCE [LARGE SCALE GENOMIC DNA]</scope>
    <source>
        <strain evidence="1 2">GSS09</strain>
    </source>
</reference>
<dbReference type="EMBL" id="CP019698">
    <property type="protein sequence ID" value="AQS60260.1"/>
    <property type="molecule type" value="Genomic_DNA"/>
</dbReference>
<keyword evidence="2" id="KW-1185">Reference proteome</keyword>
<evidence type="ECO:0000313" key="2">
    <source>
        <dbReference type="Proteomes" id="UP000189464"/>
    </source>
</evidence>
<name>A0A1S6IZS3_9FIRM</name>
<dbReference type="Proteomes" id="UP000189464">
    <property type="component" value="Chromosome"/>
</dbReference>
<gene>
    <name evidence="1" type="ORF">B0537_14960</name>
</gene>